<evidence type="ECO:0000256" key="1">
    <source>
        <dbReference type="SAM" id="MobiDB-lite"/>
    </source>
</evidence>
<comment type="caution">
    <text evidence="2">The sequence shown here is derived from an EMBL/GenBank/DDBJ whole genome shotgun (WGS) entry which is preliminary data.</text>
</comment>
<feature type="compositionally biased region" description="Acidic residues" evidence="1">
    <location>
        <begin position="120"/>
        <end position="144"/>
    </location>
</feature>
<feature type="compositionally biased region" description="Basic and acidic residues" evidence="1">
    <location>
        <begin position="180"/>
        <end position="190"/>
    </location>
</feature>
<feature type="compositionally biased region" description="Acidic residues" evidence="1">
    <location>
        <begin position="192"/>
        <end position="203"/>
    </location>
</feature>
<sequence length="209" mass="23306">MTSLHNGLNLDLPPLEHELVRSRASPPARLEEIGNIPQDEWEEYSMETQCVRPAQPTADLGGRSLAEVVAAHAAMDKELEPTDGGAANAGWYPHIFVVVTNQDIEDHGLLLVYVDNPFASDDDEGPDEEKERDDDDGSEADDDDPRGPTLRKFFFLPKDMASILSGIALSEEDPSWMHKTYDLDREHSGDTDISDAEDMDEELEKEKEN</sequence>
<reference evidence="2 3" key="1">
    <citation type="submission" date="2023-01" db="EMBL/GenBank/DDBJ databases">
        <title>Analysis of 21 Apiospora genomes using comparative genomics revels a genus with tremendous synthesis potential of carbohydrate active enzymes and secondary metabolites.</title>
        <authorList>
            <person name="Sorensen T."/>
        </authorList>
    </citation>
    <scope>NUCLEOTIDE SEQUENCE [LARGE SCALE GENOMIC DNA]</scope>
    <source>
        <strain evidence="2 3">CBS 135458</strain>
    </source>
</reference>
<dbReference type="RefSeq" id="XP_066708122.1">
    <property type="nucleotide sequence ID" value="XM_066866446.1"/>
</dbReference>
<feature type="region of interest" description="Disordered" evidence="1">
    <location>
        <begin position="117"/>
        <end position="151"/>
    </location>
</feature>
<keyword evidence="3" id="KW-1185">Reference proteome</keyword>
<dbReference type="GeneID" id="92099509"/>
<evidence type="ECO:0000313" key="2">
    <source>
        <dbReference type="EMBL" id="KAK8038270.1"/>
    </source>
</evidence>
<organism evidence="2 3">
    <name type="scientific">Apiospora phragmitis</name>
    <dbReference type="NCBI Taxonomy" id="2905665"/>
    <lineage>
        <taxon>Eukaryota</taxon>
        <taxon>Fungi</taxon>
        <taxon>Dikarya</taxon>
        <taxon>Ascomycota</taxon>
        <taxon>Pezizomycotina</taxon>
        <taxon>Sordariomycetes</taxon>
        <taxon>Xylariomycetidae</taxon>
        <taxon>Amphisphaeriales</taxon>
        <taxon>Apiosporaceae</taxon>
        <taxon>Apiospora</taxon>
    </lineage>
</organism>
<gene>
    <name evidence="2" type="ORF">PG994_015037</name>
</gene>
<proteinExistence type="predicted"/>
<dbReference type="Proteomes" id="UP001480595">
    <property type="component" value="Unassembled WGS sequence"/>
</dbReference>
<protein>
    <submittedName>
        <fullName evidence="2">Uncharacterized protein</fullName>
    </submittedName>
</protein>
<feature type="region of interest" description="Disordered" evidence="1">
    <location>
        <begin position="180"/>
        <end position="209"/>
    </location>
</feature>
<dbReference type="EMBL" id="JAQQWL010000016">
    <property type="protein sequence ID" value="KAK8038270.1"/>
    <property type="molecule type" value="Genomic_DNA"/>
</dbReference>
<evidence type="ECO:0000313" key="3">
    <source>
        <dbReference type="Proteomes" id="UP001480595"/>
    </source>
</evidence>
<name>A0ABR1SX50_9PEZI</name>
<accession>A0ABR1SX50</accession>